<feature type="transmembrane region" description="Helical" evidence="1">
    <location>
        <begin position="6"/>
        <end position="26"/>
    </location>
</feature>
<dbReference type="RefSeq" id="WP_037326788.1">
    <property type="nucleotide sequence ID" value="NZ_JRMW01000025.1"/>
</dbReference>
<evidence type="ECO:0000313" key="2">
    <source>
        <dbReference type="EMBL" id="KGF04723.1"/>
    </source>
</evidence>
<keyword evidence="1" id="KW-0472">Membrane</keyword>
<evidence type="ECO:0000313" key="3">
    <source>
        <dbReference type="Proteomes" id="UP000029579"/>
    </source>
</evidence>
<sequence>MKLAAVNSVITILILFVPLILQILICKYIKGRAGLILPGISFIISIIYMLNIPEIDGNWWIAVLTTLVIANIPTIIYYLIYRYYDKKEKQKDELDKMKIMDM</sequence>
<dbReference type="Proteomes" id="UP000029579">
    <property type="component" value="Unassembled WGS sequence"/>
</dbReference>
<protein>
    <submittedName>
        <fullName evidence="2">Uncharacterized protein</fullName>
    </submittedName>
</protein>
<reference evidence="2 3" key="1">
    <citation type="submission" date="2014-07" db="EMBL/GenBank/DDBJ databases">
        <authorList>
            <person name="McCorrison J."/>
            <person name="Sanka R."/>
            <person name="Torralba M."/>
            <person name="Gillis M."/>
            <person name="Haft D.H."/>
            <person name="Methe B."/>
            <person name="Sutton G."/>
            <person name="Nelson K.E."/>
        </authorList>
    </citation>
    <scope>NUCLEOTIDE SEQUENCE [LARGE SCALE GENOMIC DNA]</scope>
    <source>
        <strain evidence="2 3">S7-1-13</strain>
    </source>
</reference>
<accession>A0A095X4H0</accession>
<dbReference type="eggNOG" id="ENOG5032VG4">
    <property type="taxonomic scope" value="Bacteria"/>
</dbReference>
<dbReference type="AlphaFoldDB" id="A0A095X4H0"/>
<proteinExistence type="predicted"/>
<feature type="transmembrane region" description="Helical" evidence="1">
    <location>
        <begin position="59"/>
        <end position="81"/>
    </location>
</feature>
<evidence type="ECO:0000256" key="1">
    <source>
        <dbReference type="SAM" id="Phobius"/>
    </source>
</evidence>
<gene>
    <name evidence="2" type="ORF">HMPREF1630_02665</name>
</gene>
<feature type="transmembrane region" description="Helical" evidence="1">
    <location>
        <begin position="33"/>
        <end position="53"/>
    </location>
</feature>
<comment type="caution">
    <text evidence="2">The sequence shown here is derived from an EMBL/GenBank/DDBJ whole genome shotgun (WGS) entry which is preliminary data.</text>
</comment>
<dbReference type="EMBL" id="JRMW01000025">
    <property type="protein sequence ID" value="KGF04723.1"/>
    <property type="molecule type" value="Genomic_DNA"/>
</dbReference>
<name>A0A095X4H0_9FIRM</name>
<keyword evidence="1" id="KW-1133">Transmembrane helix</keyword>
<keyword evidence="1" id="KW-0812">Transmembrane</keyword>
<organism evidence="2 3">
    <name type="scientific">Anaerococcus lactolyticus S7-1-13</name>
    <dbReference type="NCBI Taxonomy" id="1284686"/>
    <lineage>
        <taxon>Bacteria</taxon>
        <taxon>Bacillati</taxon>
        <taxon>Bacillota</taxon>
        <taxon>Tissierellia</taxon>
        <taxon>Tissierellales</taxon>
        <taxon>Peptoniphilaceae</taxon>
        <taxon>Anaerococcus</taxon>
    </lineage>
</organism>